<proteinExistence type="predicted"/>
<dbReference type="KEGG" id="more:E1B28_004364"/>
<dbReference type="InterPro" id="IPR002885">
    <property type="entry name" value="PPR_rpt"/>
</dbReference>
<dbReference type="RefSeq" id="XP_043013437.1">
    <property type="nucleotide sequence ID" value="XM_043148835.1"/>
</dbReference>
<evidence type="ECO:0000313" key="3">
    <source>
        <dbReference type="Proteomes" id="UP001049176"/>
    </source>
</evidence>
<dbReference type="AlphaFoldDB" id="A0A9P7UYH5"/>
<organism evidence="2 3">
    <name type="scientific">Marasmius oreades</name>
    <name type="common">fairy-ring Marasmius</name>
    <dbReference type="NCBI Taxonomy" id="181124"/>
    <lineage>
        <taxon>Eukaryota</taxon>
        <taxon>Fungi</taxon>
        <taxon>Dikarya</taxon>
        <taxon>Basidiomycota</taxon>
        <taxon>Agaricomycotina</taxon>
        <taxon>Agaricomycetes</taxon>
        <taxon>Agaricomycetidae</taxon>
        <taxon>Agaricales</taxon>
        <taxon>Marasmiineae</taxon>
        <taxon>Marasmiaceae</taxon>
        <taxon>Marasmius</taxon>
    </lineage>
</organism>
<dbReference type="InterPro" id="IPR011990">
    <property type="entry name" value="TPR-like_helical_dom_sf"/>
</dbReference>
<dbReference type="GeneID" id="66073440"/>
<dbReference type="Pfam" id="PF13041">
    <property type="entry name" value="PPR_2"/>
    <property type="match status" value="1"/>
</dbReference>
<dbReference type="PANTHER" id="PTHR45613:SF9">
    <property type="entry name" value="MITOCHONDRIAL GROUP I INTRON SPLICING FACTOR CCM1"/>
    <property type="match status" value="1"/>
</dbReference>
<comment type="caution">
    <text evidence="2">The sequence shown here is derived from an EMBL/GenBank/DDBJ whole genome shotgun (WGS) entry which is preliminary data.</text>
</comment>
<dbReference type="NCBIfam" id="TIGR00756">
    <property type="entry name" value="PPR"/>
    <property type="match status" value="1"/>
</dbReference>
<dbReference type="OrthoDB" id="185373at2759"/>
<dbReference type="PROSITE" id="PS51375">
    <property type="entry name" value="PPR"/>
    <property type="match status" value="1"/>
</dbReference>
<accession>A0A9P7UYH5</accession>
<dbReference type="PANTHER" id="PTHR45613">
    <property type="entry name" value="PENTATRICOPEPTIDE REPEAT-CONTAINING PROTEIN"/>
    <property type="match status" value="1"/>
</dbReference>
<keyword evidence="3" id="KW-1185">Reference proteome</keyword>
<evidence type="ECO:0000256" key="1">
    <source>
        <dbReference type="PROSITE-ProRule" id="PRU00708"/>
    </source>
</evidence>
<gene>
    <name evidence="2" type="ORF">E1B28_004364</name>
</gene>
<dbReference type="EMBL" id="CM032182">
    <property type="protein sequence ID" value="KAG7096967.1"/>
    <property type="molecule type" value="Genomic_DNA"/>
</dbReference>
<name>A0A9P7UYH5_9AGAR</name>
<reference evidence="2" key="1">
    <citation type="journal article" date="2021" name="Genome Biol. Evol.">
        <title>The assembled and annotated genome of the fairy-ring fungus Marasmius oreades.</title>
        <authorList>
            <person name="Hiltunen M."/>
            <person name="Ament-Velasquez S.L."/>
            <person name="Johannesson H."/>
        </authorList>
    </citation>
    <scope>NUCLEOTIDE SEQUENCE</scope>
    <source>
        <strain evidence="2">03SP1</strain>
    </source>
</reference>
<dbReference type="Gene3D" id="1.25.40.10">
    <property type="entry name" value="Tetratricopeptide repeat domain"/>
    <property type="match status" value="2"/>
</dbReference>
<evidence type="ECO:0008006" key="4">
    <source>
        <dbReference type="Google" id="ProtNLM"/>
    </source>
</evidence>
<feature type="repeat" description="PPR" evidence="1">
    <location>
        <begin position="106"/>
        <end position="140"/>
    </location>
</feature>
<evidence type="ECO:0000313" key="2">
    <source>
        <dbReference type="EMBL" id="KAG7096967.1"/>
    </source>
</evidence>
<sequence length="590" mass="67204">MLRYASHHARRNLTDSVFDFSHFEALPNSLLLHRHASTARITKDAVTDSEPKRYRSKHYDSLGNTTLPKKLLEPHVLSTRLKTFCGQGKIEAAISALKHAPLDAQNVPVWNTLIWECMKAERFKQAYDLYIDMKRRGFGPNTRTFITMLNGYSRIENWKNYPKQLRHTKSLYEAFQRHLEYVKDRDPTSAELDISAIASYIRILGCAGLNQEIFDVCYAMDSSGPLSPNHIIFTAMFRALSSTPDPDTDYVSNAASAKLLWSLMLKHQRKSQFPIDDHLASAAIFALARGRPTDQKLAFGITREYFGLEGPGETRVTPKLQLNPQAFAAVLALCRFSKNWLHAIHFFESVSKGTSSSIVDRNHIETVIHAHTYLKNPASGPLQALEWLLDEHISQHRDARLRPTHSTFMSVLHACHASSSNDDWRCATRTFDLMTGYHCHDFMDGSVSDNPRFDQRSPGRNIQPTAESVSLMLRIALAIQNCAHIRQVLRLTHHIGLQKLCLQEKSVESKKDREFYSLKLADGVVSAVDDILADNKGKDQPHQEDIARWMDLKGDANHILESQFKVKGGLLRTIRVKEKDRDRRIRSRKP</sequence>
<dbReference type="Proteomes" id="UP001049176">
    <property type="component" value="Chromosome 2"/>
</dbReference>
<protein>
    <recommendedName>
        <fullName evidence="4">Pentatricopeptide repeat-containing protein</fullName>
    </recommendedName>
</protein>